<dbReference type="AlphaFoldDB" id="A0AAY5KP79"/>
<sequence length="482" mass="54582">MDHRQSLVSLEDQLRCPVCLEVFAEPLMLQCGHSYCRSCVRSMTMDPLGQLQCPVCRCAVDGDSPSPNVSLARIVDALRELSGPEGTQPESCPEHHNPLSLYCEEDQTVICGICGSIGAHHGHKITPVCSVYSRMKEDISCLMTDFQTQKRKLEEQICKMAYNKSRITNESDVLKWVVRKEFGELRRFLELEESGFMQRVESKAAGLISSIQSQADDLTHTLAKFQEAEGMLEALSNESHLGFIAKYGSIAPRFRECQQKQQREEKIYSSINFKPGFNHNDIKISVWKRLHRRVLPAPEGLKFDLLTAHPMLELSQGDTVVECGTLLKRLANNPERFSYSYCVLATRGFSSGKHYWEVFVGDKPKWRLGIIKGTADRKAKLPKSPESGVWLIGLREGRVYEAFSSPRVTLPLVTQTNRIGVFLDYEGGVLKFYNADSPDELEVIYTYSTELQGKVYPLIDVCWHERGANKQPISLPQTHKER</sequence>
<dbReference type="SMART" id="SM00449">
    <property type="entry name" value="SPRY"/>
    <property type="match status" value="1"/>
</dbReference>
<evidence type="ECO:0000259" key="5">
    <source>
        <dbReference type="PROSITE" id="PS50089"/>
    </source>
</evidence>
<dbReference type="InterPro" id="IPR017907">
    <property type="entry name" value="Znf_RING_CS"/>
</dbReference>
<evidence type="ECO:0000256" key="4">
    <source>
        <dbReference type="PROSITE-ProRule" id="PRU00024"/>
    </source>
</evidence>
<gene>
    <name evidence="8" type="primary">TRIM50</name>
</gene>
<protein>
    <recommendedName>
        <fullName evidence="10">Tripartite motif containing 50</fullName>
    </recommendedName>
</protein>
<dbReference type="PANTHER" id="PTHR24103">
    <property type="entry name" value="E3 UBIQUITIN-PROTEIN LIGASE TRIM"/>
    <property type="match status" value="1"/>
</dbReference>
<keyword evidence="2 4" id="KW-0863">Zinc-finger</keyword>
<dbReference type="GeneTree" id="ENSGT00940000161467"/>
<evidence type="ECO:0000313" key="9">
    <source>
        <dbReference type="Proteomes" id="UP000265140"/>
    </source>
</evidence>
<reference evidence="8" key="2">
    <citation type="submission" date="2025-08" db="UniProtKB">
        <authorList>
            <consortium name="Ensembl"/>
        </authorList>
    </citation>
    <scope>IDENTIFICATION</scope>
</reference>
<dbReference type="PROSITE" id="PS50089">
    <property type="entry name" value="ZF_RING_2"/>
    <property type="match status" value="1"/>
</dbReference>
<dbReference type="CDD" id="cd19787">
    <property type="entry name" value="Bbox2_TRIM50-like"/>
    <property type="match status" value="1"/>
</dbReference>
<evidence type="ECO:0000256" key="3">
    <source>
        <dbReference type="ARBA" id="ARBA00022833"/>
    </source>
</evidence>
<feature type="domain" description="B30.2/SPRY" evidence="7">
    <location>
        <begin position="281"/>
        <end position="480"/>
    </location>
</feature>
<evidence type="ECO:0000256" key="2">
    <source>
        <dbReference type="ARBA" id="ARBA00022771"/>
    </source>
</evidence>
<evidence type="ECO:0008006" key="10">
    <source>
        <dbReference type="Google" id="ProtNLM"/>
    </source>
</evidence>
<dbReference type="PROSITE" id="PS50188">
    <property type="entry name" value="B302_SPRY"/>
    <property type="match status" value="1"/>
</dbReference>
<evidence type="ECO:0000256" key="1">
    <source>
        <dbReference type="ARBA" id="ARBA00022723"/>
    </source>
</evidence>
<accession>A0AAY5KP79</accession>
<dbReference type="SUPFAM" id="SSF57850">
    <property type="entry name" value="RING/U-box"/>
    <property type="match status" value="1"/>
</dbReference>
<dbReference type="PROSITE" id="PS00518">
    <property type="entry name" value="ZF_RING_1"/>
    <property type="match status" value="1"/>
</dbReference>
<evidence type="ECO:0000259" key="6">
    <source>
        <dbReference type="PROSITE" id="PS50119"/>
    </source>
</evidence>
<dbReference type="InterPro" id="IPR013083">
    <property type="entry name" value="Znf_RING/FYVE/PHD"/>
</dbReference>
<organism evidence="8 9">
    <name type="scientific">Esox lucius</name>
    <name type="common">Northern pike</name>
    <dbReference type="NCBI Taxonomy" id="8010"/>
    <lineage>
        <taxon>Eukaryota</taxon>
        <taxon>Metazoa</taxon>
        <taxon>Chordata</taxon>
        <taxon>Craniata</taxon>
        <taxon>Vertebrata</taxon>
        <taxon>Euteleostomi</taxon>
        <taxon>Actinopterygii</taxon>
        <taxon>Neopterygii</taxon>
        <taxon>Teleostei</taxon>
        <taxon>Protacanthopterygii</taxon>
        <taxon>Esociformes</taxon>
        <taxon>Esocidae</taxon>
        <taxon>Esox</taxon>
    </lineage>
</organism>
<evidence type="ECO:0000313" key="8">
    <source>
        <dbReference type="Ensembl" id="ENSELUP00000090085.1"/>
    </source>
</evidence>
<dbReference type="InterPro" id="IPR001841">
    <property type="entry name" value="Znf_RING"/>
</dbReference>
<dbReference type="FunFam" id="2.60.120.920:FF:000004">
    <property type="entry name" value="Butyrophilin subfamily 1 member A1"/>
    <property type="match status" value="1"/>
</dbReference>
<dbReference type="Gene3D" id="3.30.40.10">
    <property type="entry name" value="Zinc/RING finger domain, C3HC4 (zinc finger)"/>
    <property type="match status" value="1"/>
</dbReference>
<dbReference type="Ensembl" id="ENSELUT00000095369.1">
    <property type="protein sequence ID" value="ENSELUP00000090085.1"/>
    <property type="gene ID" value="ENSELUG00000038366.1"/>
</dbReference>
<dbReference type="InterPro" id="IPR043136">
    <property type="entry name" value="B30.2/SPRY_sf"/>
</dbReference>
<feature type="domain" description="RING-type" evidence="5">
    <location>
        <begin position="16"/>
        <end position="57"/>
    </location>
</feature>
<dbReference type="InterPro" id="IPR003877">
    <property type="entry name" value="SPRY_dom"/>
</dbReference>
<dbReference type="Pfam" id="PF15227">
    <property type="entry name" value="zf-C3HC4_4"/>
    <property type="match status" value="1"/>
</dbReference>
<dbReference type="SMART" id="SM00184">
    <property type="entry name" value="RING"/>
    <property type="match status" value="1"/>
</dbReference>
<dbReference type="Proteomes" id="UP000265140">
    <property type="component" value="Chromosome 1"/>
</dbReference>
<feature type="domain" description="B box-type" evidence="6">
    <location>
        <begin position="87"/>
        <end position="128"/>
    </location>
</feature>
<dbReference type="InterPro" id="IPR006574">
    <property type="entry name" value="PRY"/>
</dbReference>
<dbReference type="SMART" id="SM00336">
    <property type="entry name" value="BBOX"/>
    <property type="match status" value="1"/>
</dbReference>
<dbReference type="SUPFAM" id="SSF57845">
    <property type="entry name" value="B-box zinc-binding domain"/>
    <property type="match status" value="1"/>
</dbReference>
<dbReference type="InterPro" id="IPR000315">
    <property type="entry name" value="Znf_B-box"/>
</dbReference>
<keyword evidence="3" id="KW-0862">Zinc</keyword>
<dbReference type="Pfam" id="PF00643">
    <property type="entry name" value="zf-B_box"/>
    <property type="match status" value="1"/>
</dbReference>
<dbReference type="PROSITE" id="PS50119">
    <property type="entry name" value="ZF_BBOX"/>
    <property type="match status" value="1"/>
</dbReference>
<keyword evidence="9" id="KW-1185">Reference proteome</keyword>
<dbReference type="SUPFAM" id="SSF49899">
    <property type="entry name" value="Concanavalin A-like lectins/glucanases"/>
    <property type="match status" value="1"/>
</dbReference>
<dbReference type="InterPro" id="IPR050143">
    <property type="entry name" value="TRIM/RBCC"/>
</dbReference>
<dbReference type="Gene3D" id="3.30.160.60">
    <property type="entry name" value="Classic Zinc Finger"/>
    <property type="match status" value="1"/>
</dbReference>
<name>A0AAY5KP79_ESOLU</name>
<keyword evidence="1" id="KW-0479">Metal-binding</keyword>
<dbReference type="Pfam" id="PF00622">
    <property type="entry name" value="SPRY"/>
    <property type="match status" value="1"/>
</dbReference>
<dbReference type="InterPro" id="IPR003879">
    <property type="entry name" value="Butyrophylin_SPRY"/>
</dbReference>
<dbReference type="Gene3D" id="2.60.120.920">
    <property type="match status" value="1"/>
</dbReference>
<dbReference type="PRINTS" id="PR01407">
    <property type="entry name" value="BUTYPHLNCDUF"/>
</dbReference>
<proteinExistence type="predicted"/>
<evidence type="ECO:0000259" key="7">
    <source>
        <dbReference type="PROSITE" id="PS50188"/>
    </source>
</evidence>
<dbReference type="Pfam" id="PF13765">
    <property type="entry name" value="PRY"/>
    <property type="match status" value="1"/>
</dbReference>
<reference evidence="8 9" key="1">
    <citation type="submission" date="2020-02" db="EMBL/GenBank/DDBJ databases">
        <title>Esox lucius (northern pike) genome, fEsoLuc1, primary haplotype.</title>
        <authorList>
            <person name="Myers G."/>
            <person name="Karagic N."/>
            <person name="Meyer A."/>
            <person name="Pippel M."/>
            <person name="Reichard M."/>
            <person name="Winkler S."/>
            <person name="Tracey A."/>
            <person name="Sims Y."/>
            <person name="Howe K."/>
            <person name="Rhie A."/>
            <person name="Formenti G."/>
            <person name="Durbin R."/>
            <person name="Fedrigo O."/>
            <person name="Jarvis E.D."/>
        </authorList>
    </citation>
    <scope>NUCLEOTIDE SEQUENCE [LARGE SCALE GENOMIC DNA]</scope>
</reference>
<dbReference type="InterPro" id="IPR013320">
    <property type="entry name" value="ConA-like_dom_sf"/>
</dbReference>
<dbReference type="GO" id="GO:0008270">
    <property type="term" value="F:zinc ion binding"/>
    <property type="evidence" value="ECO:0007669"/>
    <property type="project" value="UniProtKB-KW"/>
</dbReference>
<dbReference type="InterPro" id="IPR001870">
    <property type="entry name" value="B30.2/SPRY"/>
</dbReference>
<reference evidence="8" key="3">
    <citation type="submission" date="2025-09" db="UniProtKB">
        <authorList>
            <consortium name="Ensembl"/>
        </authorList>
    </citation>
    <scope>IDENTIFICATION</scope>
</reference>
<dbReference type="SMART" id="SM00589">
    <property type="entry name" value="PRY"/>
    <property type="match status" value="1"/>
</dbReference>